<organism evidence="2 3">
    <name type="scientific">Caenimonas terrae</name>
    <dbReference type="NCBI Taxonomy" id="696074"/>
    <lineage>
        <taxon>Bacteria</taxon>
        <taxon>Pseudomonadati</taxon>
        <taxon>Pseudomonadota</taxon>
        <taxon>Betaproteobacteria</taxon>
        <taxon>Burkholderiales</taxon>
        <taxon>Comamonadaceae</taxon>
        <taxon>Caenimonas</taxon>
    </lineage>
</organism>
<dbReference type="SUPFAM" id="SSF54593">
    <property type="entry name" value="Glyoxalase/Bleomycin resistance protein/Dihydroxybiphenyl dioxygenase"/>
    <property type="match status" value="1"/>
</dbReference>
<dbReference type="PROSITE" id="PS51819">
    <property type="entry name" value="VOC"/>
    <property type="match status" value="1"/>
</dbReference>
<dbReference type="InterPro" id="IPR004360">
    <property type="entry name" value="Glyas_Fos-R_dOase_dom"/>
</dbReference>
<proteinExistence type="predicted"/>
<dbReference type="PANTHER" id="PTHR46142:SF3">
    <property type="entry name" value="F18B13.24 PROTEIN"/>
    <property type="match status" value="1"/>
</dbReference>
<dbReference type="InterPro" id="IPR029068">
    <property type="entry name" value="Glyas_Bleomycin-R_OHBP_Dase"/>
</dbReference>
<comment type="caution">
    <text evidence="2">The sequence shown here is derived from an EMBL/GenBank/DDBJ whole genome shotgun (WGS) entry which is preliminary data.</text>
</comment>
<dbReference type="RefSeq" id="WP_376848276.1">
    <property type="nucleotide sequence ID" value="NZ_JBHSMF010000002.1"/>
</dbReference>
<reference evidence="3" key="1">
    <citation type="journal article" date="2019" name="Int. J. Syst. Evol. Microbiol.">
        <title>The Global Catalogue of Microorganisms (GCM) 10K type strain sequencing project: providing services to taxonomists for standard genome sequencing and annotation.</title>
        <authorList>
            <consortium name="The Broad Institute Genomics Platform"/>
            <consortium name="The Broad Institute Genome Sequencing Center for Infectious Disease"/>
            <person name="Wu L."/>
            <person name="Ma J."/>
        </authorList>
    </citation>
    <scope>NUCLEOTIDE SEQUENCE [LARGE SCALE GENOMIC DNA]</scope>
    <source>
        <strain evidence="3">CCUG 57401</strain>
    </source>
</reference>
<dbReference type="Proteomes" id="UP001596037">
    <property type="component" value="Unassembled WGS sequence"/>
</dbReference>
<dbReference type="PANTHER" id="PTHR46142">
    <property type="match status" value="1"/>
</dbReference>
<evidence type="ECO:0000313" key="2">
    <source>
        <dbReference type="EMBL" id="MFC5496249.1"/>
    </source>
</evidence>
<dbReference type="Gene3D" id="3.10.180.10">
    <property type="entry name" value="2,3-Dihydroxybiphenyl 1,2-Dioxygenase, domain 1"/>
    <property type="match status" value="1"/>
</dbReference>
<dbReference type="EMBL" id="JBHSMF010000002">
    <property type="protein sequence ID" value="MFC5496249.1"/>
    <property type="molecule type" value="Genomic_DNA"/>
</dbReference>
<name>A0ABW0N8M7_9BURK</name>
<protein>
    <submittedName>
        <fullName evidence="2">VOC family protein</fullName>
    </submittedName>
</protein>
<dbReference type="Pfam" id="PF00903">
    <property type="entry name" value="Glyoxalase"/>
    <property type="match status" value="1"/>
</dbReference>
<feature type="domain" description="VOC" evidence="1">
    <location>
        <begin position="4"/>
        <end position="139"/>
    </location>
</feature>
<accession>A0ABW0N8M7</accession>
<dbReference type="InterPro" id="IPR037523">
    <property type="entry name" value="VOC_core"/>
</dbReference>
<keyword evidence="3" id="KW-1185">Reference proteome</keyword>
<evidence type="ECO:0000313" key="3">
    <source>
        <dbReference type="Proteomes" id="UP001596037"/>
    </source>
</evidence>
<sequence length="148" mass="15999">MTLSLNHFSVRTLDLEATRTFYEKVLGLTVGPRPDFPFPGFWMYRGDHGDIANAVVHLIGMDPNDAKGLKNYLGDRDASSLHGTGAVDHVAFFATGLAAMRAHLRAIGVAARERTVPTIGLHQLFLDDPNGVVIELNYPAAEQSAPGS</sequence>
<gene>
    <name evidence="2" type="ORF">ACFPOE_01765</name>
</gene>
<evidence type="ECO:0000259" key="1">
    <source>
        <dbReference type="PROSITE" id="PS51819"/>
    </source>
</evidence>